<dbReference type="Gene3D" id="3.30.60.10">
    <property type="entry name" value="Endochitinase-like"/>
    <property type="match status" value="1"/>
</dbReference>
<sequence length="242" mass="25588">SALSFLLAVSPHAVRASDECQPSTWPKGAYNKRATPTGVMQIIKARDGPEIGGANLLPGDINCRMLGRTYDDVNYYSCEDLAETYELFLEKLFVLNPTLLPDCSNIQPNTEYCVAGFIEPLRAWDGLCGPPNNGATCSGTGLPCCNVNTFTCGNTEADCADGTCYEGACLGDKEFSTDGTCGPTHGFRRCAGVWGDCCRVDGVCGTGEDYCGTGNCLSGSCEDFNPPEPSSSELPSSTSSMP</sequence>
<feature type="domain" description="Chitin-binding type-1" evidence="4">
    <location>
        <begin position="178"/>
        <end position="223"/>
    </location>
</feature>
<dbReference type="PROSITE" id="PS50941">
    <property type="entry name" value="CHIT_BIND_I_2"/>
    <property type="match status" value="1"/>
</dbReference>
<keyword evidence="7" id="KW-1185">Reference proteome</keyword>
<proteinExistence type="predicted"/>
<dbReference type="GO" id="GO:0008061">
    <property type="term" value="F:chitin binding"/>
    <property type="evidence" value="ECO:0007669"/>
    <property type="project" value="UniProtKB-UniRule"/>
</dbReference>
<keyword evidence="2" id="KW-1015">Disulfide bond</keyword>
<gene>
    <name evidence="6" type="ORF">B0T14DRAFT_412605</name>
</gene>
<keyword evidence="3" id="KW-0732">Signal</keyword>
<dbReference type="InterPro" id="IPR018392">
    <property type="entry name" value="LysM"/>
</dbReference>
<dbReference type="Gene3D" id="3.10.350.10">
    <property type="entry name" value="LysM domain"/>
    <property type="match status" value="1"/>
</dbReference>
<evidence type="ECO:0000259" key="4">
    <source>
        <dbReference type="PROSITE" id="PS50941"/>
    </source>
</evidence>
<protein>
    <recommendedName>
        <fullName evidence="8">Chitin-binding type-1 domain-containing protein</fullName>
    </recommendedName>
</protein>
<comment type="caution">
    <text evidence="2">Lacks conserved residue(s) required for the propagation of feature annotation.</text>
</comment>
<evidence type="ECO:0000313" key="6">
    <source>
        <dbReference type="EMBL" id="KAK0631556.1"/>
    </source>
</evidence>
<evidence type="ECO:0008006" key="8">
    <source>
        <dbReference type="Google" id="ProtNLM"/>
    </source>
</evidence>
<name>A0AA39XDB9_9PEZI</name>
<dbReference type="AlphaFoldDB" id="A0AA39XDB9"/>
<evidence type="ECO:0000259" key="5">
    <source>
        <dbReference type="PROSITE" id="PS51782"/>
    </source>
</evidence>
<organism evidence="6 7">
    <name type="scientific">Immersiella caudata</name>
    <dbReference type="NCBI Taxonomy" id="314043"/>
    <lineage>
        <taxon>Eukaryota</taxon>
        <taxon>Fungi</taxon>
        <taxon>Dikarya</taxon>
        <taxon>Ascomycota</taxon>
        <taxon>Pezizomycotina</taxon>
        <taxon>Sordariomycetes</taxon>
        <taxon>Sordariomycetidae</taxon>
        <taxon>Sordariales</taxon>
        <taxon>Lasiosphaeriaceae</taxon>
        <taxon>Immersiella</taxon>
    </lineage>
</organism>
<evidence type="ECO:0000313" key="7">
    <source>
        <dbReference type="Proteomes" id="UP001175000"/>
    </source>
</evidence>
<feature type="non-terminal residue" evidence="6">
    <location>
        <position position="242"/>
    </location>
</feature>
<dbReference type="EMBL" id="JAULSU010000001">
    <property type="protein sequence ID" value="KAK0631556.1"/>
    <property type="molecule type" value="Genomic_DNA"/>
</dbReference>
<dbReference type="InterPro" id="IPR001002">
    <property type="entry name" value="Chitin-bd_1"/>
</dbReference>
<dbReference type="Proteomes" id="UP001175000">
    <property type="component" value="Unassembled WGS sequence"/>
</dbReference>
<feature type="disulfide bond" evidence="2">
    <location>
        <begin position="197"/>
        <end position="211"/>
    </location>
</feature>
<evidence type="ECO:0000256" key="3">
    <source>
        <dbReference type="SAM" id="SignalP"/>
    </source>
</evidence>
<dbReference type="InterPro" id="IPR036861">
    <property type="entry name" value="Endochitinase-like_sf"/>
</dbReference>
<comment type="caution">
    <text evidence="6">The sequence shown here is derived from an EMBL/GenBank/DDBJ whole genome shotgun (WGS) entry which is preliminary data.</text>
</comment>
<accession>A0AA39XDB9</accession>
<evidence type="ECO:0000256" key="1">
    <source>
        <dbReference type="ARBA" id="ARBA00022669"/>
    </source>
</evidence>
<dbReference type="PROSITE" id="PS51782">
    <property type="entry name" value="LYSM"/>
    <property type="match status" value="1"/>
</dbReference>
<feature type="domain" description="LysM" evidence="5">
    <location>
        <begin position="68"/>
        <end position="114"/>
    </location>
</feature>
<feature type="chain" id="PRO_5041332198" description="Chitin-binding type-1 domain-containing protein" evidence="3">
    <location>
        <begin position="17"/>
        <end position="242"/>
    </location>
</feature>
<feature type="non-terminal residue" evidence="6">
    <location>
        <position position="1"/>
    </location>
</feature>
<evidence type="ECO:0000256" key="2">
    <source>
        <dbReference type="PROSITE-ProRule" id="PRU00261"/>
    </source>
</evidence>
<reference evidence="6" key="1">
    <citation type="submission" date="2023-06" db="EMBL/GenBank/DDBJ databases">
        <title>Genome-scale phylogeny and comparative genomics of the fungal order Sordariales.</title>
        <authorList>
            <consortium name="Lawrence Berkeley National Laboratory"/>
            <person name="Hensen N."/>
            <person name="Bonometti L."/>
            <person name="Westerberg I."/>
            <person name="Brannstrom I.O."/>
            <person name="Guillou S."/>
            <person name="Cros-Aarteil S."/>
            <person name="Calhoun S."/>
            <person name="Haridas S."/>
            <person name="Kuo A."/>
            <person name="Mondo S."/>
            <person name="Pangilinan J."/>
            <person name="Riley R."/>
            <person name="Labutti K."/>
            <person name="Andreopoulos B."/>
            <person name="Lipzen A."/>
            <person name="Chen C."/>
            <person name="Yanf M."/>
            <person name="Daum C."/>
            <person name="Ng V."/>
            <person name="Clum A."/>
            <person name="Steindorff A."/>
            <person name="Ohm R."/>
            <person name="Martin F."/>
            <person name="Silar P."/>
            <person name="Natvig D."/>
            <person name="Lalanne C."/>
            <person name="Gautier V."/>
            <person name="Ament-Velasquez S.L."/>
            <person name="Kruys A."/>
            <person name="Hutchinson M.I."/>
            <person name="Powell A.J."/>
            <person name="Barry K."/>
            <person name="Miller A.N."/>
            <person name="Grigoriev I.V."/>
            <person name="Debuchy R."/>
            <person name="Gladieux P."/>
            <person name="Thoren M.H."/>
            <person name="Johannesson H."/>
        </authorList>
    </citation>
    <scope>NUCLEOTIDE SEQUENCE</scope>
    <source>
        <strain evidence="6">CBS 606.72</strain>
    </source>
</reference>
<keyword evidence="1 2" id="KW-0147">Chitin-binding</keyword>
<dbReference type="InterPro" id="IPR036779">
    <property type="entry name" value="LysM_dom_sf"/>
</dbReference>
<feature type="signal peptide" evidence="3">
    <location>
        <begin position="1"/>
        <end position="16"/>
    </location>
</feature>